<comment type="caution">
    <text evidence="2">The sequence shown here is derived from an EMBL/GenBank/DDBJ whole genome shotgun (WGS) entry which is preliminary data.</text>
</comment>
<dbReference type="AlphaFoldDB" id="A0A7C8MBI5"/>
<evidence type="ECO:0000313" key="3">
    <source>
        <dbReference type="Proteomes" id="UP000481861"/>
    </source>
</evidence>
<name>A0A7C8MBI5_9PLEO</name>
<organism evidence="2 3">
    <name type="scientific">Massariosphaeria phaeospora</name>
    <dbReference type="NCBI Taxonomy" id="100035"/>
    <lineage>
        <taxon>Eukaryota</taxon>
        <taxon>Fungi</taxon>
        <taxon>Dikarya</taxon>
        <taxon>Ascomycota</taxon>
        <taxon>Pezizomycotina</taxon>
        <taxon>Dothideomycetes</taxon>
        <taxon>Pleosporomycetidae</taxon>
        <taxon>Pleosporales</taxon>
        <taxon>Pleosporales incertae sedis</taxon>
        <taxon>Massariosphaeria</taxon>
    </lineage>
</organism>
<accession>A0A7C8MBI5</accession>
<dbReference type="OrthoDB" id="3772259at2759"/>
<feature type="signal peptide" evidence="1">
    <location>
        <begin position="1"/>
        <end position="19"/>
    </location>
</feature>
<evidence type="ECO:0000256" key="1">
    <source>
        <dbReference type="SAM" id="SignalP"/>
    </source>
</evidence>
<reference evidence="2 3" key="1">
    <citation type="submission" date="2020-01" db="EMBL/GenBank/DDBJ databases">
        <authorList>
            <consortium name="DOE Joint Genome Institute"/>
            <person name="Haridas S."/>
            <person name="Albert R."/>
            <person name="Binder M."/>
            <person name="Bloem J."/>
            <person name="Labutti K."/>
            <person name="Salamov A."/>
            <person name="Andreopoulos B."/>
            <person name="Baker S.E."/>
            <person name="Barry K."/>
            <person name="Bills G."/>
            <person name="Bluhm B.H."/>
            <person name="Cannon C."/>
            <person name="Castanera R."/>
            <person name="Culley D.E."/>
            <person name="Daum C."/>
            <person name="Ezra D."/>
            <person name="Gonzalez J.B."/>
            <person name="Henrissat B."/>
            <person name="Kuo A."/>
            <person name="Liang C."/>
            <person name="Lipzen A."/>
            <person name="Lutzoni F."/>
            <person name="Magnuson J."/>
            <person name="Mondo S."/>
            <person name="Nolan M."/>
            <person name="Ohm R."/>
            <person name="Pangilinan J."/>
            <person name="Park H.-J.H."/>
            <person name="Ramirez L."/>
            <person name="Alfaro M."/>
            <person name="Sun H."/>
            <person name="Tritt A."/>
            <person name="Yoshinaga Y."/>
            <person name="Zwiers L.-H.L."/>
            <person name="Turgeon B.G."/>
            <person name="Goodwin S.B."/>
            <person name="Spatafora J.W."/>
            <person name="Crous P.W."/>
            <person name="Grigoriev I.V."/>
        </authorList>
    </citation>
    <scope>NUCLEOTIDE SEQUENCE [LARGE SCALE GENOMIC DNA]</scope>
    <source>
        <strain evidence="2 3">CBS 611.86</strain>
    </source>
</reference>
<sequence length="50" mass="5170">MQFSTIFAAVVSMAALAFAAPIANDEVASRQNHGMCVKGTAGTVEQIPNC</sequence>
<evidence type="ECO:0000313" key="2">
    <source>
        <dbReference type="EMBL" id="KAF2869002.1"/>
    </source>
</evidence>
<proteinExistence type="predicted"/>
<dbReference type="EMBL" id="JAADJZ010000017">
    <property type="protein sequence ID" value="KAF2869002.1"/>
    <property type="molecule type" value="Genomic_DNA"/>
</dbReference>
<feature type="chain" id="PRO_5028909198" evidence="1">
    <location>
        <begin position="20"/>
        <end position="50"/>
    </location>
</feature>
<dbReference type="Proteomes" id="UP000481861">
    <property type="component" value="Unassembled WGS sequence"/>
</dbReference>
<keyword evidence="3" id="KW-1185">Reference proteome</keyword>
<keyword evidence="1" id="KW-0732">Signal</keyword>
<gene>
    <name evidence="2" type="ORF">BDV95DRAFT_609254</name>
</gene>
<protein>
    <submittedName>
        <fullName evidence="2">Uncharacterized protein</fullName>
    </submittedName>
</protein>